<organism>
    <name type="scientific">Branchiostoma floridae</name>
    <name type="common">Florida lancelet</name>
    <name type="synonym">Amphioxus</name>
    <dbReference type="NCBI Taxonomy" id="7739"/>
    <lineage>
        <taxon>Eukaryota</taxon>
        <taxon>Metazoa</taxon>
        <taxon>Chordata</taxon>
        <taxon>Cephalochordata</taxon>
        <taxon>Leptocardii</taxon>
        <taxon>Amphioxiformes</taxon>
        <taxon>Branchiostomatidae</taxon>
        <taxon>Branchiostoma</taxon>
    </lineage>
</organism>
<protein>
    <submittedName>
        <fullName evidence="1">Uncharacterized protein</fullName>
    </submittedName>
</protein>
<sequence length="102" mass="11460">MEEHMTRHSGKMTARRWKCGVLGCANTCSEHWCGEGAHARRVLTHSGSGERKCFIREMFICLEVPTSQFGESSGTLDSTVVDMVEDGRTKERSTSSKNKMKF</sequence>
<proteinExistence type="predicted"/>
<gene>
    <name evidence="1" type="ORF">BRAFLDRAFT_82612</name>
</gene>
<dbReference type="AlphaFoldDB" id="C3YNS5"/>
<name>C3YNS5_BRAFL</name>
<accession>C3YNS5</accession>
<dbReference type="InParanoid" id="C3YNS5"/>
<reference evidence="1" key="1">
    <citation type="journal article" date="2008" name="Nature">
        <title>The amphioxus genome and the evolution of the chordate karyotype.</title>
        <authorList>
            <consortium name="US DOE Joint Genome Institute (JGI-PGF)"/>
            <person name="Putnam N.H."/>
            <person name="Butts T."/>
            <person name="Ferrier D.E.K."/>
            <person name="Furlong R.F."/>
            <person name="Hellsten U."/>
            <person name="Kawashima T."/>
            <person name="Robinson-Rechavi M."/>
            <person name="Shoguchi E."/>
            <person name="Terry A."/>
            <person name="Yu J.-K."/>
            <person name="Benito-Gutierrez E.L."/>
            <person name="Dubchak I."/>
            <person name="Garcia-Fernandez J."/>
            <person name="Gibson-Brown J.J."/>
            <person name="Grigoriev I.V."/>
            <person name="Horton A.C."/>
            <person name="de Jong P.J."/>
            <person name="Jurka J."/>
            <person name="Kapitonov V.V."/>
            <person name="Kohara Y."/>
            <person name="Kuroki Y."/>
            <person name="Lindquist E."/>
            <person name="Lucas S."/>
            <person name="Osoegawa K."/>
            <person name="Pennacchio L.A."/>
            <person name="Salamov A.A."/>
            <person name="Satou Y."/>
            <person name="Sauka-Spengler T."/>
            <person name="Schmutz J."/>
            <person name="Shin-I T."/>
            <person name="Toyoda A."/>
            <person name="Bronner-Fraser M."/>
            <person name="Fujiyama A."/>
            <person name="Holland L.Z."/>
            <person name="Holland P.W.H."/>
            <person name="Satoh N."/>
            <person name="Rokhsar D.S."/>
        </authorList>
    </citation>
    <scope>NUCLEOTIDE SEQUENCE [LARGE SCALE GENOMIC DNA]</scope>
    <source>
        <strain evidence="1">S238N-H82</strain>
        <tissue evidence="1">Testes</tissue>
    </source>
</reference>
<dbReference type="EMBL" id="GG666535">
    <property type="protein sequence ID" value="EEN58035.1"/>
    <property type="molecule type" value="Genomic_DNA"/>
</dbReference>
<evidence type="ECO:0000313" key="1">
    <source>
        <dbReference type="EMBL" id="EEN58035.1"/>
    </source>
</evidence>